<name>D9SV90_CLOC7</name>
<dbReference type="AlphaFoldDB" id="D9SV90"/>
<dbReference type="RefSeq" id="WP_010073462.1">
    <property type="nucleotide sequence ID" value="NC_014393.1"/>
</dbReference>
<feature type="compositionally biased region" description="Low complexity" evidence="1">
    <location>
        <begin position="83"/>
        <end position="93"/>
    </location>
</feature>
<evidence type="ECO:0000256" key="1">
    <source>
        <dbReference type="SAM" id="MobiDB-lite"/>
    </source>
</evidence>
<dbReference type="EMBL" id="CP002160">
    <property type="protein sequence ID" value="ADL53064.1"/>
    <property type="molecule type" value="Genomic_DNA"/>
</dbReference>
<proteinExistence type="predicted"/>
<organism evidence="2 3">
    <name type="scientific">Clostridium cellulovorans (strain ATCC 35296 / DSM 3052 / OCM 3 / 743B)</name>
    <dbReference type="NCBI Taxonomy" id="573061"/>
    <lineage>
        <taxon>Bacteria</taxon>
        <taxon>Bacillati</taxon>
        <taxon>Bacillota</taxon>
        <taxon>Clostridia</taxon>
        <taxon>Eubacteriales</taxon>
        <taxon>Clostridiaceae</taxon>
        <taxon>Clostridium</taxon>
    </lineage>
</organism>
<accession>D9SV90</accession>
<gene>
    <name evidence="2" type="ordered locus">Clocel_3385</name>
</gene>
<dbReference type="HOGENOM" id="CLU_1945046_0_0_9"/>
<dbReference type="STRING" id="573061.Clocel_3385"/>
<keyword evidence="3" id="KW-1185">Reference proteome</keyword>
<dbReference type="eggNOG" id="ENOG5032K8H">
    <property type="taxonomic scope" value="Bacteria"/>
</dbReference>
<dbReference type="KEGG" id="ccb:Clocel_3385"/>
<evidence type="ECO:0000313" key="3">
    <source>
        <dbReference type="Proteomes" id="UP000002730"/>
    </source>
</evidence>
<dbReference type="OrthoDB" id="1918563at2"/>
<protein>
    <submittedName>
        <fullName evidence="2">Uncharacterized protein</fullName>
    </submittedName>
</protein>
<reference evidence="2 3" key="1">
    <citation type="submission" date="2010-08" db="EMBL/GenBank/DDBJ databases">
        <title>Complete sequence of Clostridium cellulovorans 743B.</title>
        <authorList>
            <consortium name="US DOE Joint Genome Institute"/>
            <person name="Lucas S."/>
            <person name="Copeland A."/>
            <person name="Lapidus A."/>
            <person name="Cheng J.-F."/>
            <person name="Bruce D."/>
            <person name="Goodwin L."/>
            <person name="Pitluck S."/>
            <person name="Chertkov O."/>
            <person name="Detter J.C."/>
            <person name="Han C."/>
            <person name="Tapia R."/>
            <person name="Land M."/>
            <person name="Hauser L."/>
            <person name="Chang Y.-J."/>
            <person name="Jeffries C."/>
            <person name="Kyrpides N."/>
            <person name="Ivanova N."/>
            <person name="Mikhailova N."/>
            <person name="Hemme C.L."/>
            <person name="Woyke T."/>
        </authorList>
    </citation>
    <scope>NUCLEOTIDE SEQUENCE [LARGE SCALE GENOMIC DNA]</scope>
    <source>
        <strain evidence="3">ATCC 35296 / DSM 3052 / OCM 3 / 743B</strain>
    </source>
</reference>
<feature type="region of interest" description="Disordered" evidence="1">
    <location>
        <begin position="74"/>
        <end position="94"/>
    </location>
</feature>
<evidence type="ECO:0000313" key="2">
    <source>
        <dbReference type="EMBL" id="ADL53064.1"/>
    </source>
</evidence>
<dbReference type="Proteomes" id="UP000002730">
    <property type="component" value="Chromosome"/>
</dbReference>
<sequence>MKYNDAFDILKNVSKGLKDSNFVSEKFEKNDLFNIAKEAYLNTTANTKVYPQYKKYNQHNRSVPIDVIDSFNSDTVNSEPLNDESMNSDSMNNIVTKEDNSNIDYNSKKQYTSSNPQGLLDSIAEELTPTKLQQAIVLSEIVGKPRSKTRKKRRF</sequence>